<dbReference type="Proteomes" id="UP001632037">
    <property type="component" value="Unassembled WGS sequence"/>
</dbReference>
<organism evidence="4 5">
    <name type="scientific">Phytophthora oleae</name>
    <dbReference type="NCBI Taxonomy" id="2107226"/>
    <lineage>
        <taxon>Eukaryota</taxon>
        <taxon>Sar</taxon>
        <taxon>Stramenopiles</taxon>
        <taxon>Oomycota</taxon>
        <taxon>Peronosporomycetes</taxon>
        <taxon>Peronosporales</taxon>
        <taxon>Peronosporaceae</taxon>
        <taxon>Phytophthora</taxon>
    </lineage>
</organism>
<feature type="compositionally biased region" description="Polar residues" evidence="2">
    <location>
        <begin position="392"/>
        <end position="403"/>
    </location>
</feature>
<reference evidence="4 5" key="1">
    <citation type="submission" date="2024-09" db="EMBL/GenBank/DDBJ databases">
        <title>Genome sequencing and assembly of Phytophthora oleae, isolate VK10A, causative agent of rot of olive drupes.</title>
        <authorList>
            <person name="Conti Taguali S."/>
            <person name="Riolo M."/>
            <person name="La Spada F."/>
            <person name="Cacciola S.O."/>
            <person name="Dionisio G."/>
        </authorList>
    </citation>
    <scope>NUCLEOTIDE SEQUENCE [LARGE SCALE GENOMIC DNA]</scope>
    <source>
        <strain evidence="4 5">VK10A</strain>
    </source>
</reference>
<dbReference type="InterPro" id="IPR001878">
    <property type="entry name" value="Znf_CCHC"/>
</dbReference>
<evidence type="ECO:0000259" key="3">
    <source>
        <dbReference type="PROSITE" id="PS50158"/>
    </source>
</evidence>
<dbReference type="PROSITE" id="PS50158">
    <property type="entry name" value="ZF_CCHC"/>
    <property type="match status" value="1"/>
</dbReference>
<keyword evidence="1" id="KW-0863">Zinc-finger</keyword>
<dbReference type="AlphaFoldDB" id="A0ABD3FR14"/>
<feature type="compositionally biased region" description="Polar residues" evidence="2">
    <location>
        <begin position="299"/>
        <end position="308"/>
    </location>
</feature>
<gene>
    <name evidence="4" type="ORF">V7S43_005736</name>
</gene>
<evidence type="ECO:0000313" key="4">
    <source>
        <dbReference type="EMBL" id="KAL3669360.1"/>
    </source>
</evidence>
<dbReference type="EMBL" id="JBIMZQ010000009">
    <property type="protein sequence ID" value="KAL3669360.1"/>
    <property type="molecule type" value="Genomic_DNA"/>
</dbReference>
<comment type="caution">
    <text evidence="4">The sequence shown here is derived from an EMBL/GenBank/DDBJ whole genome shotgun (WGS) entry which is preliminary data.</text>
</comment>
<sequence>MVSRRASRRQASFSELTENFERLNVQTDSEAAAAAHRAASARRASISQPIRNPFSPVPIPATWPPADSDVSMEDVSRVVLNAPSLPEAPLYRGSTFGDHRTFMRAYGRYTAALAAYQTPANRPFVLPVSACIEGDTRRIAMFDFGCSPESVTEVQWETYFLEANTVTVKNYVIVDEAMKALRMDTSLQEAQSRMSRLQGDLYKILEAHNLAEEMFTEAPRRIVGYLLNALEPVGFREIVRHQLTMETNKDKKKQIVPFCKWVTTMLVQYMQWNDTERAYKSARTATTKYTTRAAGKSHSPPTSSNPQKPATPPQEHSSKPRQPTLPCLKCRDPDHFTRDCPQIAPGKADKLIEAARARRRDAKTRQRVVRVRSHSPVALTALPPPPAEPRLSDSNAGLNPSRTSAEIQDETSSMNNATVPTVPLAAVSSSSRGLVPAIVDGLPGTATLLDSGADVSMVSRGTVVELQRMGIEVDITKAHVPMFFEPVEKQPLQATHRVRFRKVSLETSAGPLILRHLTCWVDESDADMGLTVGRPSSGTRLTPS</sequence>
<dbReference type="InterPro" id="IPR036875">
    <property type="entry name" value="Znf_CCHC_sf"/>
</dbReference>
<protein>
    <recommendedName>
        <fullName evidence="3">CCHC-type domain-containing protein</fullName>
    </recommendedName>
</protein>
<accession>A0ABD3FR14</accession>
<name>A0ABD3FR14_9STRA</name>
<keyword evidence="5" id="KW-1185">Reference proteome</keyword>
<dbReference type="GO" id="GO:0008270">
    <property type="term" value="F:zinc ion binding"/>
    <property type="evidence" value="ECO:0007669"/>
    <property type="project" value="UniProtKB-KW"/>
</dbReference>
<feature type="domain" description="CCHC-type" evidence="3">
    <location>
        <begin position="327"/>
        <end position="342"/>
    </location>
</feature>
<feature type="region of interest" description="Disordered" evidence="2">
    <location>
        <begin position="378"/>
        <end position="403"/>
    </location>
</feature>
<evidence type="ECO:0000256" key="2">
    <source>
        <dbReference type="SAM" id="MobiDB-lite"/>
    </source>
</evidence>
<proteinExistence type="predicted"/>
<feature type="region of interest" description="Disordered" evidence="2">
    <location>
        <begin position="289"/>
        <end position="330"/>
    </location>
</feature>
<evidence type="ECO:0000313" key="5">
    <source>
        <dbReference type="Proteomes" id="UP001632037"/>
    </source>
</evidence>
<keyword evidence="1" id="KW-0862">Zinc</keyword>
<dbReference type="SUPFAM" id="SSF57756">
    <property type="entry name" value="Retrovirus zinc finger-like domains"/>
    <property type="match status" value="1"/>
</dbReference>
<evidence type="ECO:0000256" key="1">
    <source>
        <dbReference type="PROSITE-ProRule" id="PRU00047"/>
    </source>
</evidence>
<keyword evidence="1" id="KW-0479">Metal-binding</keyword>